<accession>A0ABQ3IX44</accession>
<sequence>MDSAPEVESLIGSLTSELVFARTGRLGAGGVAAEVYELALRAQRALEREADLSIPGPQSPADVAPALFAVDPATGLDLMLELAAEDLAFQTELCADREAARAAVEHMAVLLGGDALWWTNTTRGGSGRSWTPVTRHTFDGVVAVVATGGMFAALLQVAED</sequence>
<keyword evidence="2" id="KW-1185">Reference proteome</keyword>
<dbReference type="EMBL" id="BNAU01000003">
    <property type="protein sequence ID" value="GHE96143.1"/>
    <property type="molecule type" value="Genomic_DNA"/>
</dbReference>
<organism evidence="1 2">
    <name type="scientific">Amycolatopsis deserti</name>
    <dbReference type="NCBI Taxonomy" id="185696"/>
    <lineage>
        <taxon>Bacteria</taxon>
        <taxon>Bacillati</taxon>
        <taxon>Actinomycetota</taxon>
        <taxon>Actinomycetes</taxon>
        <taxon>Pseudonocardiales</taxon>
        <taxon>Pseudonocardiaceae</taxon>
        <taxon>Amycolatopsis</taxon>
    </lineage>
</organism>
<gene>
    <name evidence="1" type="ORF">GCM10017786_30860</name>
</gene>
<comment type="caution">
    <text evidence="1">The sequence shown here is derived from an EMBL/GenBank/DDBJ whole genome shotgun (WGS) entry which is preliminary data.</text>
</comment>
<dbReference type="RefSeq" id="WP_191245796.1">
    <property type="nucleotide sequence ID" value="NZ_BNAU01000003.1"/>
</dbReference>
<dbReference type="Proteomes" id="UP000605897">
    <property type="component" value="Unassembled WGS sequence"/>
</dbReference>
<proteinExistence type="predicted"/>
<evidence type="ECO:0000313" key="1">
    <source>
        <dbReference type="EMBL" id="GHE96143.1"/>
    </source>
</evidence>
<evidence type="ECO:0000313" key="2">
    <source>
        <dbReference type="Proteomes" id="UP000605897"/>
    </source>
</evidence>
<name>A0ABQ3IX44_9PSEU</name>
<protein>
    <submittedName>
        <fullName evidence="1">Uncharacterized protein</fullName>
    </submittedName>
</protein>
<reference evidence="2" key="1">
    <citation type="journal article" date="2019" name="Int. J. Syst. Evol. Microbiol.">
        <title>The Global Catalogue of Microorganisms (GCM) 10K type strain sequencing project: providing services to taxonomists for standard genome sequencing and annotation.</title>
        <authorList>
            <consortium name="The Broad Institute Genomics Platform"/>
            <consortium name="The Broad Institute Genome Sequencing Center for Infectious Disease"/>
            <person name="Wu L."/>
            <person name="Ma J."/>
        </authorList>
    </citation>
    <scope>NUCLEOTIDE SEQUENCE [LARGE SCALE GENOMIC DNA]</scope>
    <source>
        <strain evidence="2">CGMCC 4.7677</strain>
    </source>
</reference>